<proteinExistence type="predicted"/>
<feature type="region of interest" description="Disordered" evidence="1">
    <location>
        <begin position="188"/>
        <end position="274"/>
    </location>
</feature>
<dbReference type="Proteomes" id="UP001140094">
    <property type="component" value="Unassembled WGS sequence"/>
</dbReference>
<feature type="non-terminal residue" evidence="2">
    <location>
        <position position="274"/>
    </location>
</feature>
<reference evidence="2" key="1">
    <citation type="submission" date="2022-07" db="EMBL/GenBank/DDBJ databases">
        <title>Phylogenomic reconstructions and comparative analyses of Kickxellomycotina fungi.</title>
        <authorList>
            <person name="Reynolds N.K."/>
            <person name="Stajich J.E."/>
            <person name="Barry K."/>
            <person name="Grigoriev I.V."/>
            <person name="Crous P."/>
            <person name="Smith M.E."/>
        </authorList>
    </citation>
    <scope>NUCLEOTIDE SEQUENCE</scope>
    <source>
        <strain evidence="2">NRRL 1565</strain>
    </source>
</reference>
<accession>A0A9W8HRZ4</accession>
<evidence type="ECO:0000256" key="1">
    <source>
        <dbReference type="SAM" id="MobiDB-lite"/>
    </source>
</evidence>
<organism evidence="2 3">
    <name type="scientific">Coemansia guatemalensis</name>
    <dbReference type="NCBI Taxonomy" id="2761395"/>
    <lineage>
        <taxon>Eukaryota</taxon>
        <taxon>Fungi</taxon>
        <taxon>Fungi incertae sedis</taxon>
        <taxon>Zoopagomycota</taxon>
        <taxon>Kickxellomycotina</taxon>
        <taxon>Kickxellomycetes</taxon>
        <taxon>Kickxellales</taxon>
        <taxon>Kickxellaceae</taxon>
        <taxon>Coemansia</taxon>
    </lineage>
</organism>
<name>A0A9W8HRZ4_9FUNG</name>
<feature type="region of interest" description="Disordered" evidence="1">
    <location>
        <begin position="1"/>
        <end position="30"/>
    </location>
</feature>
<feature type="non-terminal residue" evidence="2">
    <location>
        <position position="1"/>
    </location>
</feature>
<protein>
    <submittedName>
        <fullName evidence="2">Uncharacterized protein</fullName>
    </submittedName>
</protein>
<keyword evidence="3" id="KW-1185">Reference proteome</keyword>
<sequence>NSYRPPLTATDGGPGMPLHQHIDPDSDNDDHVPLGAMVNQQPLPAVDSYGHQIPYHPEQLQSFQPLEQQHQQQRAAYPPYLDPRYAQQHPAMQQVQQPGMYADYQQQLEMELEQQQQQFQQQFLQQYRQMQQDQVGGAQDWIHDGFNEQCAAPSHLVGFQGTPHNPNLPHQYATIAPQHEAAAGVLYPHHAYPHPPPPARAQRSQGRRPWVKGHAEPKPQLGAAHVSDGEASSSSASSDEESSSDESAFGIKSDEEVPIAAANNTAAPVSRNVS</sequence>
<dbReference type="EMBL" id="JANBUO010004035">
    <property type="protein sequence ID" value="KAJ2788660.1"/>
    <property type="molecule type" value="Genomic_DNA"/>
</dbReference>
<dbReference type="AlphaFoldDB" id="A0A9W8HRZ4"/>
<comment type="caution">
    <text evidence="2">The sequence shown here is derived from an EMBL/GenBank/DDBJ whole genome shotgun (WGS) entry which is preliminary data.</text>
</comment>
<evidence type="ECO:0000313" key="2">
    <source>
        <dbReference type="EMBL" id="KAJ2788660.1"/>
    </source>
</evidence>
<feature type="compositionally biased region" description="Basic and acidic residues" evidence="1">
    <location>
        <begin position="20"/>
        <end position="30"/>
    </location>
</feature>
<gene>
    <name evidence="2" type="ORF">H4R20_007330</name>
</gene>
<dbReference type="OrthoDB" id="5561429at2759"/>
<feature type="compositionally biased region" description="Polar residues" evidence="1">
    <location>
        <begin position="262"/>
        <end position="274"/>
    </location>
</feature>
<evidence type="ECO:0000313" key="3">
    <source>
        <dbReference type="Proteomes" id="UP001140094"/>
    </source>
</evidence>